<sequence length="72" mass="7733">MNELLKGLIGAELTLLGVPNQAWSQVDARALDPVWLPTGADGERAVQQGVSIKEEASSQVQFNTDHYRIAAG</sequence>
<dbReference type="OrthoDB" id="8637280at2"/>
<protein>
    <submittedName>
        <fullName evidence="1">Uncharacterized protein</fullName>
    </submittedName>
</protein>
<name>A0A193G9G0_9BORD</name>
<keyword evidence="2" id="KW-1185">Reference proteome</keyword>
<accession>A0A193G9G0</accession>
<dbReference type="AlphaFoldDB" id="A0A193G9G0"/>
<dbReference type="EMBL" id="CP016172">
    <property type="protein sequence ID" value="ANN76622.1"/>
    <property type="molecule type" value="Genomic_DNA"/>
</dbReference>
<dbReference type="KEGG" id="bfz:BAU07_05355"/>
<dbReference type="Proteomes" id="UP000091926">
    <property type="component" value="Chromosome"/>
</dbReference>
<evidence type="ECO:0000313" key="2">
    <source>
        <dbReference type="Proteomes" id="UP000091926"/>
    </source>
</evidence>
<reference evidence="1 2" key="1">
    <citation type="submission" date="2016-06" db="EMBL/GenBank/DDBJ databases">
        <title>Complete genome sequences of Bordetella bronchialis and Bordetella flabilis.</title>
        <authorList>
            <person name="LiPuma J.J."/>
            <person name="Spilker T."/>
        </authorList>
    </citation>
    <scope>NUCLEOTIDE SEQUENCE [LARGE SCALE GENOMIC DNA]</scope>
    <source>
        <strain evidence="1 2">AU10664</strain>
    </source>
</reference>
<gene>
    <name evidence="1" type="ORF">BAU07_05355</name>
</gene>
<evidence type="ECO:0000313" key="1">
    <source>
        <dbReference type="EMBL" id="ANN76622.1"/>
    </source>
</evidence>
<proteinExistence type="predicted"/>
<organism evidence="1 2">
    <name type="scientific">Bordetella flabilis</name>
    <dbReference type="NCBI Taxonomy" id="463014"/>
    <lineage>
        <taxon>Bacteria</taxon>
        <taxon>Pseudomonadati</taxon>
        <taxon>Pseudomonadota</taxon>
        <taxon>Betaproteobacteria</taxon>
        <taxon>Burkholderiales</taxon>
        <taxon>Alcaligenaceae</taxon>
        <taxon>Bordetella</taxon>
    </lineage>
</organism>
<dbReference type="RefSeq" id="WP_066654772.1">
    <property type="nucleotide sequence ID" value="NZ_CBCSCL010000016.1"/>
</dbReference>